<dbReference type="InterPro" id="IPR006189">
    <property type="entry name" value="CHASE_dom"/>
</dbReference>
<dbReference type="PANTHER" id="PTHR46663">
    <property type="entry name" value="DIGUANYLATE CYCLASE DGCT-RELATED"/>
    <property type="match status" value="1"/>
</dbReference>
<dbReference type="InterPro" id="IPR052163">
    <property type="entry name" value="DGC-Regulatory_Protein"/>
</dbReference>
<keyword evidence="3 5" id="KW-1133">Transmembrane helix</keyword>
<dbReference type="PANTHER" id="PTHR46663:SF2">
    <property type="entry name" value="GGDEF DOMAIN-CONTAINING PROTEIN"/>
    <property type="match status" value="1"/>
</dbReference>
<name>A0A7H9BFX1_9NEIS</name>
<evidence type="ECO:0000259" key="7">
    <source>
        <dbReference type="PROSITE" id="PS50887"/>
    </source>
</evidence>
<dbReference type="PROSITE" id="PS50839">
    <property type="entry name" value="CHASE"/>
    <property type="match status" value="1"/>
</dbReference>
<evidence type="ECO:0000256" key="2">
    <source>
        <dbReference type="ARBA" id="ARBA00022692"/>
    </source>
</evidence>
<evidence type="ECO:0000313" key="8">
    <source>
        <dbReference type="EMBL" id="QLG87098.1"/>
    </source>
</evidence>
<organism evidence="8 9">
    <name type="scientific">Chitinibacter bivalviorum</name>
    <dbReference type="NCBI Taxonomy" id="2739434"/>
    <lineage>
        <taxon>Bacteria</taxon>
        <taxon>Pseudomonadati</taxon>
        <taxon>Pseudomonadota</taxon>
        <taxon>Betaproteobacteria</taxon>
        <taxon>Neisseriales</taxon>
        <taxon>Chitinibacteraceae</taxon>
        <taxon>Chitinibacter</taxon>
    </lineage>
</organism>
<dbReference type="RefSeq" id="WP_179357184.1">
    <property type="nucleotide sequence ID" value="NZ_CP058627.1"/>
</dbReference>
<dbReference type="NCBIfam" id="TIGR00254">
    <property type="entry name" value="GGDEF"/>
    <property type="match status" value="1"/>
</dbReference>
<evidence type="ECO:0000256" key="4">
    <source>
        <dbReference type="ARBA" id="ARBA00023136"/>
    </source>
</evidence>
<accession>A0A7H9BFX1</accession>
<dbReference type="EMBL" id="CP058627">
    <property type="protein sequence ID" value="QLG87098.1"/>
    <property type="molecule type" value="Genomic_DNA"/>
</dbReference>
<dbReference type="GO" id="GO:0003824">
    <property type="term" value="F:catalytic activity"/>
    <property type="evidence" value="ECO:0007669"/>
    <property type="project" value="UniProtKB-ARBA"/>
</dbReference>
<dbReference type="Pfam" id="PF03924">
    <property type="entry name" value="CHASE"/>
    <property type="match status" value="1"/>
</dbReference>
<dbReference type="Pfam" id="PF00990">
    <property type="entry name" value="GGDEF"/>
    <property type="match status" value="1"/>
</dbReference>
<sequence>MSPHRIKRLKIIGYCLTLALGVYSLYTLYWWQDQRITHAQEHHEISEKIARLQAEADTTLESFAAFQSQVVDTSEEATRDFARLLIKRNPHVYCLQIMQRVPHDQINDLEVKIRSSINPNFQVHDFDYDGKRSNLPLKYRDFHYPITFMEPLPPSALNVLGLDIDAVNFLRSNREKSGGNARPYSTPPFRLIEGDIAYGMTLPTYYINHSDNSWPSYVGLVIKASSLQPNLAELPEGWLVRMQHASAPHQALFEVKNVTLNRLDTLLFPKITLRSRIPSDSQPFELVTEQQLGWSSWQGPIPLALAILLGGVMMLALRWQHSERLRSLEARRHRILLTRWATCDALTHCSNRQSFDRRMAQAAQRNEPFTLIYLDLNGFKPINDQYGHLAGDAILKEIGTRLRQCVRSQDLVARWGGDEFAMLIFGLSEETRYQSLCMQIEAKMQQAIVWHGKQISISASIGYASFPHDSPHCHELVRIADGRMYQMKQGRTVQQPPDLSCPEFSI</sequence>
<dbReference type="PROSITE" id="PS50887">
    <property type="entry name" value="GGDEF"/>
    <property type="match status" value="1"/>
</dbReference>
<dbReference type="GO" id="GO:0007165">
    <property type="term" value="P:signal transduction"/>
    <property type="evidence" value="ECO:0007669"/>
    <property type="project" value="UniProtKB-ARBA"/>
</dbReference>
<evidence type="ECO:0000313" key="9">
    <source>
        <dbReference type="Proteomes" id="UP000509597"/>
    </source>
</evidence>
<reference evidence="8 9" key="1">
    <citation type="submission" date="2020-07" db="EMBL/GenBank/DDBJ databases">
        <title>Complete genome sequence of Chitinibacter sp. 2T18.</title>
        <authorList>
            <person name="Bae J.-W."/>
            <person name="Choi J.-W."/>
        </authorList>
    </citation>
    <scope>NUCLEOTIDE SEQUENCE [LARGE SCALE GENOMIC DNA]</scope>
    <source>
        <strain evidence="8 9">2T18</strain>
    </source>
</reference>
<dbReference type="Gene3D" id="3.30.450.350">
    <property type="entry name" value="CHASE domain"/>
    <property type="match status" value="1"/>
</dbReference>
<dbReference type="Gene3D" id="3.30.70.270">
    <property type="match status" value="1"/>
</dbReference>
<dbReference type="SMART" id="SM00267">
    <property type="entry name" value="GGDEF"/>
    <property type="match status" value="1"/>
</dbReference>
<dbReference type="SMART" id="SM01079">
    <property type="entry name" value="CHASE"/>
    <property type="match status" value="1"/>
</dbReference>
<dbReference type="KEGG" id="chiz:HQ393_01910"/>
<evidence type="ECO:0000256" key="5">
    <source>
        <dbReference type="SAM" id="Phobius"/>
    </source>
</evidence>
<dbReference type="SUPFAM" id="SSF55073">
    <property type="entry name" value="Nucleotide cyclase"/>
    <property type="match status" value="1"/>
</dbReference>
<evidence type="ECO:0000256" key="1">
    <source>
        <dbReference type="ARBA" id="ARBA00004370"/>
    </source>
</evidence>
<dbReference type="InterPro" id="IPR000160">
    <property type="entry name" value="GGDEF_dom"/>
</dbReference>
<evidence type="ECO:0000259" key="6">
    <source>
        <dbReference type="PROSITE" id="PS50839"/>
    </source>
</evidence>
<feature type="domain" description="GGDEF" evidence="7">
    <location>
        <begin position="367"/>
        <end position="499"/>
    </location>
</feature>
<feature type="transmembrane region" description="Helical" evidence="5">
    <location>
        <begin position="12"/>
        <end position="31"/>
    </location>
</feature>
<proteinExistence type="predicted"/>
<dbReference type="CDD" id="cd01949">
    <property type="entry name" value="GGDEF"/>
    <property type="match status" value="1"/>
</dbReference>
<feature type="domain" description="CHASE" evidence="6">
    <location>
        <begin position="72"/>
        <end position="236"/>
    </location>
</feature>
<dbReference type="InterPro" id="IPR042240">
    <property type="entry name" value="CHASE_sf"/>
</dbReference>
<protein>
    <submittedName>
        <fullName evidence="8">Sensor domain-containing diguanylate cyclase</fullName>
    </submittedName>
</protein>
<dbReference type="AlphaFoldDB" id="A0A7H9BFX1"/>
<dbReference type="Proteomes" id="UP000509597">
    <property type="component" value="Chromosome"/>
</dbReference>
<keyword evidence="4 5" id="KW-0472">Membrane</keyword>
<dbReference type="InterPro" id="IPR043128">
    <property type="entry name" value="Rev_trsase/Diguanyl_cyclase"/>
</dbReference>
<keyword evidence="9" id="KW-1185">Reference proteome</keyword>
<dbReference type="InterPro" id="IPR029787">
    <property type="entry name" value="Nucleotide_cyclase"/>
</dbReference>
<dbReference type="GO" id="GO:0016020">
    <property type="term" value="C:membrane"/>
    <property type="evidence" value="ECO:0007669"/>
    <property type="project" value="UniProtKB-SubCell"/>
</dbReference>
<gene>
    <name evidence="8" type="ORF">HQ393_01910</name>
</gene>
<comment type="subcellular location">
    <subcellularLocation>
        <location evidence="1">Membrane</location>
    </subcellularLocation>
</comment>
<keyword evidence="2 5" id="KW-0812">Transmembrane</keyword>
<evidence type="ECO:0000256" key="3">
    <source>
        <dbReference type="ARBA" id="ARBA00022989"/>
    </source>
</evidence>